<dbReference type="AlphaFoldDB" id="A0A0I9SB36"/>
<reference evidence="1" key="2">
    <citation type="submission" date="2014-07" db="EMBL/GenBank/DDBJ databases">
        <title>Genetics and epidemiology of antimicrobial resistance in B. fragilis group.</title>
        <authorList>
            <person name="Sydenham T.V."/>
            <person name="Hasman H."/>
            <person name="Kemp M."/>
            <person name="Justesen U.S."/>
        </authorList>
    </citation>
    <scope>NUCLEOTIDE SEQUENCE [LARGE SCALE GENOMIC DNA]</scope>
    <source>
        <strain evidence="1">DCMOUH0018B</strain>
    </source>
</reference>
<evidence type="ECO:0000313" key="1">
    <source>
        <dbReference type="EMBL" id="KFX75121.1"/>
    </source>
</evidence>
<name>A0A0I9SB36_BACFG</name>
<sequence length="310" mass="35979">MDTDNFSPTLNDKIIRNTQDAVWILNANVQADNYRITSNKYYSVYELTSIKDLIKVCTNSFFVLFDVYRKLGSYYILFTLNSFKWLLYKSAVDKIPYDSTIYFLDHKDRWALLEDKLKVKNKILIQHGIEITSNYHKSFLSVNGSGYCFNMPYKFSTVTKVLAFSETDFKSLCLSILSNVPAKEIIGFGFALDEISHERFSVLIIGEVALYSFKEKEIIERLQNSQIDIYLKNHPKNDSSFYKRLQQSLSFNLIEGRFFPNVDLVISYESTLASEYSSAGIEVVYHTRESIEDIVEKINLIRRSASKLNQ</sequence>
<proteinExistence type="predicted"/>
<dbReference type="EMBL" id="JMZZ02000105">
    <property type="protein sequence ID" value="KFX75121.1"/>
    <property type="molecule type" value="Genomic_DNA"/>
</dbReference>
<organism evidence="1">
    <name type="scientific">Bacteroides fragilis</name>
    <dbReference type="NCBI Taxonomy" id="817"/>
    <lineage>
        <taxon>Bacteria</taxon>
        <taxon>Pseudomonadati</taxon>
        <taxon>Bacteroidota</taxon>
        <taxon>Bacteroidia</taxon>
        <taxon>Bacteroidales</taxon>
        <taxon>Bacteroidaceae</taxon>
        <taxon>Bacteroides</taxon>
    </lineage>
</organism>
<accession>A0A0I9SB36</accession>
<protein>
    <submittedName>
        <fullName evidence="1">Uncharacterized protein</fullName>
    </submittedName>
</protein>
<comment type="caution">
    <text evidence="1">The sequence shown here is derived from an EMBL/GenBank/DDBJ whole genome shotgun (WGS) entry which is preliminary data.</text>
</comment>
<reference evidence="1" key="1">
    <citation type="book" date="2014" name="THE 24TH EUROPEAN CONGRESS OF CLINICAL MICROBIOLOGY AND INFECTIOUS DISEASES" publisher="ECCMID 2014" city="Barcelona, Spain">
        <title>Identification of resistance genes in three multidrug-resistant Bacteroides fragilis isolates by whole genome sequencing.</title>
        <editorList>
            <person name="Unknown"/>
            <person name="A."/>
        </editorList>
        <authorList>
            <person name="Sydenham T.V."/>
            <person name="Hasman H."/>
            <person name="Wang M."/>
            <person name="Soki J."/>
            <person name="Nagy E."/>
            <person name="Justesen U.S."/>
        </authorList>
    </citation>
    <scope>NUCLEOTIDE SEQUENCE</scope>
    <source>
        <strain evidence="1">DCMOUH0018B</strain>
    </source>
</reference>
<gene>
    <name evidence="1" type="ORF">EE52_0208645</name>
</gene>
<dbReference type="PATRIC" id="fig|817.53.peg.1788"/>